<dbReference type="Proteomes" id="UP000755654">
    <property type="component" value="Unassembled WGS sequence"/>
</dbReference>
<evidence type="ECO:0000259" key="2">
    <source>
        <dbReference type="Pfam" id="PF01145"/>
    </source>
</evidence>
<feature type="signal peptide" evidence="1">
    <location>
        <begin position="1"/>
        <end position="22"/>
    </location>
</feature>
<organism evidence="3 4">
    <name type="scientific">Acidithiobacillus sulfurivorans</name>
    <dbReference type="NCBI Taxonomy" id="1958756"/>
    <lineage>
        <taxon>Bacteria</taxon>
        <taxon>Pseudomonadati</taxon>
        <taxon>Pseudomonadota</taxon>
        <taxon>Acidithiobacillia</taxon>
        <taxon>Acidithiobacillales</taxon>
        <taxon>Acidithiobacillaceae</taxon>
        <taxon>Acidithiobacillus</taxon>
    </lineage>
</organism>
<evidence type="ECO:0000256" key="1">
    <source>
        <dbReference type="SAM" id="SignalP"/>
    </source>
</evidence>
<dbReference type="Pfam" id="PF01145">
    <property type="entry name" value="Band_7"/>
    <property type="match status" value="1"/>
</dbReference>
<dbReference type="PROSITE" id="PS51257">
    <property type="entry name" value="PROKAR_LIPOPROTEIN"/>
    <property type="match status" value="1"/>
</dbReference>
<dbReference type="InterPro" id="IPR001107">
    <property type="entry name" value="Band_7"/>
</dbReference>
<accession>A0ABS5ZUD2</accession>
<name>A0ABS5ZUD2_9PROT</name>
<protein>
    <recommendedName>
        <fullName evidence="2">Band 7 domain-containing protein</fullName>
    </recommendedName>
</protein>
<gene>
    <name evidence="3" type="ORF">HAP95_00225</name>
</gene>
<dbReference type="EMBL" id="JAAOMP010000010">
    <property type="protein sequence ID" value="MBU2758653.1"/>
    <property type="molecule type" value="Genomic_DNA"/>
</dbReference>
<feature type="chain" id="PRO_5045836364" description="Band 7 domain-containing protein" evidence="1">
    <location>
        <begin position="23"/>
        <end position="273"/>
    </location>
</feature>
<comment type="caution">
    <text evidence="3">The sequence shown here is derived from an EMBL/GenBank/DDBJ whole genome shotgun (WGS) entry which is preliminary data.</text>
</comment>
<dbReference type="RefSeq" id="WP_215882459.1">
    <property type="nucleotide sequence ID" value="NZ_JAAOMP010000010.1"/>
</dbReference>
<evidence type="ECO:0000313" key="4">
    <source>
        <dbReference type="Proteomes" id="UP000755654"/>
    </source>
</evidence>
<sequence length="273" mass="30048">MKNPRLLFLPVIVLSLAGCSQSVPTGSVGIWHNRFTGYINKAIAHPGFHITLIHGIIPVDTTQTMAEVQNMHPRDEHGVQMKAVTVVVQYSLIPNRVPLFYRETKQIQKEPHTDYNTVGLRMLERSAIPYAVQIATEQSTPQNIAAHLDTYAHTIKKVLNQRLHKLYPKIDPYVINSVTVPTFDLPLSVQKQVNAKAGFQAELETIKAAEVVQVQKKKLATLQASVQADALANAAKASGLTPGQIVAWEKARALYALSHGASGPVNRVVMTKN</sequence>
<evidence type="ECO:0000313" key="3">
    <source>
        <dbReference type="EMBL" id="MBU2758653.1"/>
    </source>
</evidence>
<feature type="domain" description="Band 7" evidence="2">
    <location>
        <begin position="22"/>
        <end position="209"/>
    </location>
</feature>
<keyword evidence="1" id="KW-0732">Signal</keyword>
<keyword evidence="4" id="KW-1185">Reference proteome</keyword>
<proteinExistence type="predicted"/>
<reference evidence="3 4" key="1">
    <citation type="journal article" date="2021" name="ISME J.">
        <title>Genomic evolution of the class Acidithiobacillia: deep-branching Proteobacteria living in extreme acidic conditions.</title>
        <authorList>
            <person name="Moya-Beltran A."/>
            <person name="Beard S."/>
            <person name="Rojas-Villalobos C."/>
            <person name="Issotta F."/>
            <person name="Gallardo Y."/>
            <person name="Ulloa R."/>
            <person name="Giaveno A."/>
            <person name="Degli Esposti M."/>
            <person name="Johnson D.B."/>
            <person name="Quatrini R."/>
        </authorList>
    </citation>
    <scope>NUCLEOTIDE SEQUENCE [LARGE SCALE GENOMIC DNA]</scope>
    <source>
        <strain evidence="3 4">RW2</strain>
    </source>
</reference>